<gene>
    <name evidence="2 4" type="primary">Wbp4</name>
    <name evidence="2" type="ORF">rCG_36937</name>
</gene>
<sequence>MKKNPKLRRNRQTLMGNGKKLNKRRSLKKRSIWNFQALKMNVYQVQKLVLGKSKWYLKRKQFLLWELQQMEWPQSSKREELKMENLEI</sequence>
<dbReference type="EMBL" id="CH473951">
    <property type="protein sequence ID" value="EDM02358.1"/>
    <property type="molecule type" value="Genomic_DNA"/>
</dbReference>
<evidence type="ECO:0000313" key="2">
    <source>
        <dbReference type="EMBL" id="EDM02358.1"/>
    </source>
</evidence>
<reference evidence="2 3" key="1">
    <citation type="submission" date="2005-07" db="EMBL/GenBank/DDBJ databases">
        <authorList>
            <person name="Mural R.J."/>
            <person name="Li P.W."/>
            <person name="Adams M.D."/>
            <person name="Amanatides P.G."/>
            <person name="Baden-Tillson H."/>
            <person name="Barnstead M."/>
            <person name="Chin S.H."/>
            <person name="Dew I."/>
            <person name="Evans C.A."/>
            <person name="Ferriera S."/>
            <person name="Flanigan M."/>
            <person name="Fosler C."/>
            <person name="Glodek A."/>
            <person name="Gu Z."/>
            <person name="Holt R.A."/>
            <person name="Jennings D."/>
            <person name="Kraft C.L."/>
            <person name="Lu F."/>
            <person name="Nguyen T."/>
            <person name="Nusskern D.R."/>
            <person name="Pfannkoch C.M."/>
            <person name="Sitter C."/>
            <person name="Sutton G.G."/>
            <person name="Venter J.C."/>
            <person name="Wang Z."/>
            <person name="Woodage T."/>
            <person name="Zheng X.H."/>
            <person name="Zhong F."/>
        </authorList>
    </citation>
    <scope>NUCLEOTIDE SEQUENCE [LARGE SCALE GENOMIC DNA]</scope>
    <source>
        <strain>BN</strain>
        <strain evidence="3">Sprague-Dawley</strain>
    </source>
</reference>
<dbReference type="AlphaFoldDB" id="A6HTZ5"/>
<dbReference type="RGD" id="620033">
    <property type="gene designation" value="Wbp4"/>
</dbReference>
<evidence type="ECO:0000313" key="4">
    <source>
        <dbReference type="RGD" id="620033"/>
    </source>
</evidence>
<organism evidence="2 3">
    <name type="scientific">Rattus norvegicus</name>
    <name type="common">Rat</name>
    <dbReference type="NCBI Taxonomy" id="10116"/>
    <lineage>
        <taxon>Eukaryota</taxon>
        <taxon>Metazoa</taxon>
        <taxon>Chordata</taxon>
        <taxon>Craniata</taxon>
        <taxon>Vertebrata</taxon>
        <taxon>Euteleostomi</taxon>
        <taxon>Mammalia</taxon>
        <taxon>Eutheria</taxon>
        <taxon>Euarchontoglires</taxon>
        <taxon>Glires</taxon>
        <taxon>Rodentia</taxon>
        <taxon>Myomorpha</taxon>
        <taxon>Muroidea</taxon>
        <taxon>Muridae</taxon>
        <taxon>Murinae</taxon>
        <taxon>Rattus</taxon>
    </lineage>
</organism>
<feature type="compositionally biased region" description="Basic residues" evidence="1">
    <location>
        <begin position="1"/>
        <end position="11"/>
    </location>
</feature>
<dbReference type="Proteomes" id="UP000234681">
    <property type="component" value="Chromosome 15"/>
</dbReference>
<name>A6HTZ5_RAT</name>
<proteinExistence type="predicted"/>
<accession>A6HTZ5</accession>
<evidence type="ECO:0000313" key="3">
    <source>
        <dbReference type="Proteomes" id="UP000234681"/>
    </source>
</evidence>
<protein>
    <submittedName>
        <fullName evidence="2">WW domain binding protein 4, isoform CRA_b</fullName>
    </submittedName>
</protein>
<evidence type="ECO:0000256" key="1">
    <source>
        <dbReference type="SAM" id="MobiDB-lite"/>
    </source>
</evidence>
<feature type="region of interest" description="Disordered" evidence="1">
    <location>
        <begin position="1"/>
        <end position="21"/>
    </location>
</feature>